<dbReference type="CDD" id="cd00067">
    <property type="entry name" value="GAL4"/>
    <property type="match status" value="1"/>
</dbReference>
<proteinExistence type="predicted"/>
<dbReference type="AlphaFoldDB" id="A0A9P4J384"/>
<comment type="caution">
    <text evidence="7">The sequence shown here is derived from an EMBL/GenBank/DDBJ whole genome shotgun (WGS) entry which is preliminary data.</text>
</comment>
<evidence type="ECO:0000313" key="8">
    <source>
        <dbReference type="Proteomes" id="UP000799439"/>
    </source>
</evidence>
<sequence length="654" mass="72794">FHTFSATSACTDHSAAQKEGRTTRTIHTIRACGECRRRKIKCDGTWPCGNCKWYKHDEQCKYTARPSRAAQSQQTIRKLSSSLQQSQKVIDQLFPNANVAQLGSLSRQDLLNMLSTDMTDSSAIETASPHTKSHSTTPVCGITEEEDTPDLEALVLQRSPETGWDERNTSPDGTAPVPDDVNALSMSVSHRSSYLGVSSITTSLRVIQAISKSGSVEHAVCANPFRSTGPKHHNLAVDHEDHVSTTIAPSPLGEACLIDAYFSDVHPLIPMIDKARFMVTLETKTRVDEGWLALLNMVLAMGSIAASTAGDRSHVYYYNAVKRYINLDFLGNGNIEVVQALGLMGGLYLHYESRPNMANAVMGAVMRMACALGLHCESDRISAMNEPSSLSKPFLPLQEVRRRTWWSLFCLDTWATTTMGRPSLGRIGSAVTVKPPDWSSARSDDHTIDDDAVLAMILHYEVSFCKIATRIQDRLAELPLLTTDQIAAFDSELTSWQATLPDVLRSGHSCSSTALMPRTIMNWRYNNLRFLLYRPLLLDHALRSYLDPNTKLSEEQLQCAATCREIVTQAITDIRLEWCPTQMFGWHAVWLLFQASMAPLVTLFSAFNRHEPAEMQIAQAEIENVIELLGDMSSYSVAAPKTKYAIERIYGYFR</sequence>
<dbReference type="InterPro" id="IPR007219">
    <property type="entry name" value="XnlR_reg_dom"/>
</dbReference>
<dbReference type="Proteomes" id="UP000799439">
    <property type="component" value="Unassembled WGS sequence"/>
</dbReference>
<protein>
    <recommendedName>
        <fullName evidence="6">Zn(2)-C6 fungal-type domain-containing protein</fullName>
    </recommendedName>
</protein>
<evidence type="ECO:0000256" key="5">
    <source>
        <dbReference type="SAM" id="MobiDB-lite"/>
    </source>
</evidence>
<dbReference type="Pfam" id="PF04082">
    <property type="entry name" value="Fungal_trans"/>
    <property type="match status" value="1"/>
</dbReference>
<gene>
    <name evidence="7" type="ORF">K461DRAFT_214794</name>
</gene>
<dbReference type="OrthoDB" id="3362851at2759"/>
<dbReference type="Pfam" id="PF00172">
    <property type="entry name" value="Zn_clus"/>
    <property type="match status" value="1"/>
</dbReference>
<name>A0A9P4J384_9PEZI</name>
<dbReference type="GO" id="GO:0005634">
    <property type="term" value="C:nucleus"/>
    <property type="evidence" value="ECO:0007669"/>
    <property type="project" value="TreeGrafter"/>
</dbReference>
<organism evidence="7 8">
    <name type="scientific">Myriangium duriaei CBS 260.36</name>
    <dbReference type="NCBI Taxonomy" id="1168546"/>
    <lineage>
        <taxon>Eukaryota</taxon>
        <taxon>Fungi</taxon>
        <taxon>Dikarya</taxon>
        <taxon>Ascomycota</taxon>
        <taxon>Pezizomycotina</taxon>
        <taxon>Dothideomycetes</taxon>
        <taxon>Dothideomycetidae</taxon>
        <taxon>Myriangiales</taxon>
        <taxon>Myriangiaceae</taxon>
        <taxon>Myriangium</taxon>
    </lineage>
</organism>
<keyword evidence="4" id="KW-0539">Nucleus</keyword>
<dbReference type="GO" id="GO:0008270">
    <property type="term" value="F:zinc ion binding"/>
    <property type="evidence" value="ECO:0007669"/>
    <property type="project" value="InterPro"/>
</dbReference>
<feature type="domain" description="Zn(2)-C6 fungal-type" evidence="6">
    <location>
        <begin position="31"/>
        <end position="62"/>
    </location>
</feature>
<dbReference type="Gene3D" id="4.10.240.10">
    <property type="entry name" value="Zn(2)-C6 fungal-type DNA-binding domain"/>
    <property type="match status" value="1"/>
</dbReference>
<evidence type="ECO:0000256" key="3">
    <source>
        <dbReference type="ARBA" id="ARBA00023163"/>
    </source>
</evidence>
<accession>A0A9P4J384</accession>
<dbReference type="SMART" id="SM00066">
    <property type="entry name" value="GAL4"/>
    <property type="match status" value="1"/>
</dbReference>
<dbReference type="PROSITE" id="PS50048">
    <property type="entry name" value="ZN2_CY6_FUNGAL_2"/>
    <property type="match status" value="1"/>
</dbReference>
<keyword evidence="8" id="KW-1185">Reference proteome</keyword>
<keyword evidence="2" id="KW-0805">Transcription regulation</keyword>
<dbReference type="InterPro" id="IPR036864">
    <property type="entry name" value="Zn2-C6_fun-type_DNA-bd_sf"/>
</dbReference>
<dbReference type="GO" id="GO:0006351">
    <property type="term" value="P:DNA-templated transcription"/>
    <property type="evidence" value="ECO:0007669"/>
    <property type="project" value="InterPro"/>
</dbReference>
<keyword evidence="3" id="KW-0804">Transcription</keyword>
<evidence type="ECO:0000256" key="1">
    <source>
        <dbReference type="ARBA" id="ARBA00022723"/>
    </source>
</evidence>
<evidence type="ECO:0000259" key="6">
    <source>
        <dbReference type="PROSITE" id="PS50048"/>
    </source>
</evidence>
<dbReference type="PANTHER" id="PTHR47424:SF5">
    <property type="entry name" value="ZN(II)2CYS6 TRANSCRIPTION FACTOR (EUROFUNG)"/>
    <property type="match status" value="1"/>
</dbReference>
<dbReference type="InterPro" id="IPR001138">
    <property type="entry name" value="Zn2Cys6_DnaBD"/>
</dbReference>
<dbReference type="GO" id="GO:0000981">
    <property type="term" value="F:DNA-binding transcription factor activity, RNA polymerase II-specific"/>
    <property type="evidence" value="ECO:0007669"/>
    <property type="project" value="InterPro"/>
</dbReference>
<dbReference type="PROSITE" id="PS00463">
    <property type="entry name" value="ZN2_CY6_FUNGAL_1"/>
    <property type="match status" value="1"/>
</dbReference>
<dbReference type="GO" id="GO:0000978">
    <property type="term" value="F:RNA polymerase II cis-regulatory region sequence-specific DNA binding"/>
    <property type="evidence" value="ECO:0007669"/>
    <property type="project" value="TreeGrafter"/>
</dbReference>
<feature type="region of interest" description="Disordered" evidence="5">
    <location>
        <begin position="159"/>
        <end position="178"/>
    </location>
</feature>
<evidence type="ECO:0000313" key="7">
    <source>
        <dbReference type="EMBL" id="KAF2151593.1"/>
    </source>
</evidence>
<feature type="non-terminal residue" evidence="7">
    <location>
        <position position="1"/>
    </location>
</feature>
<dbReference type="GO" id="GO:0000435">
    <property type="term" value="P:positive regulation of transcription from RNA polymerase II promoter by galactose"/>
    <property type="evidence" value="ECO:0007669"/>
    <property type="project" value="TreeGrafter"/>
</dbReference>
<dbReference type="EMBL" id="ML996087">
    <property type="protein sequence ID" value="KAF2151593.1"/>
    <property type="molecule type" value="Genomic_DNA"/>
</dbReference>
<dbReference type="CDD" id="cd12148">
    <property type="entry name" value="fungal_TF_MHR"/>
    <property type="match status" value="1"/>
</dbReference>
<dbReference type="InterPro" id="IPR051127">
    <property type="entry name" value="Fungal_SecMet_Regulators"/>
</dbReference>
<keyword evidence="1" id="KW-0479">Metal-binding</keyword>
<evidence type="ECO:0000256" key="2">
    <source>
        <dbReference type="ARBA" id="ARBA00023015"/>
    </source>
</evidence>
<dbReference type="SMART" id="SM00906">
    <property type="entry name" value="Fungal_trans"/>
    <property type="match status" value="1"/>
</dbReference>
<feature type="non-terminal residue" evidence="7">
    <location>
        <position position="654"/>
    </location>
</feature>
<dbReference type="SUPFAM" id="SSF57701">
    <property type="entry name" value="Zn2/Cys6 DNA-binding domain"/>
    <property type="match status" value="1"/>
</dbReference>
<evidence type="ECO:0000256" key="4">
    <source>
        <dbReference type="ARBA" id="ARBA00023242"/>
    </source>
</evidence>
<dbReference type="PANTHER" id="PTHR47424">
    <property type="entry name" value="REGULATORY PROTEIN GAL4"/>
    <property type="match status" value="1"/>
</dbReference>
<reference evidence="7" key="1">
    <citation type="journal article" date="2020" name="Stud. Mycol.">
        <title>101 Dothideomycetes genomes: a test case for predicting lifestyles and emergence of pathogens.</title>
        <authorList>
            <person name="Haridas S."/>
            <person name="Albert R."/>
            <person name="Binder M."/>
            <person name="Bloem J."/>
            <person name="Labutti K."/>
            <person name="Salamov A."/>
            <person name="Andreopoulos B."/>
            <person name="Baker S."/>
            <person name="Barry K."/>
            <person name="Bills G."/>
            <person name="Bluhm B."/>
            <person name="Cannon C."/>
            <person name="Castanera R."/>
            <person name="Culley D."/>
            <person name="Daum C."/>
            <person name="Ezra D."/>
            <person name="Gonzalez J."/>
            <person name="Henrissat B."/>
            <person name="Kuo A."/>
            <person name="Liang C."/>
            <person name="Lipzen A."/>
            <person name="Lutzoni F."/>
            <person name="Magnuson J."/>
            <person name="Mondo S."/>
            <person name="Nolan M."/>
            <person name="Ohm R."/>
            <person name="Pangilinan J."/>
            <person name="Park H.-J."/>
            <person name="Ramirez L."/>
            <person name="Alfaro M."/>
            <person name="Sun H."/>
            <person name="Tritt A."/>
            <person name="Yoshinaga Y."/>
            <person name="Zwiers L.-H."/>
            <person name="Turgeon B."/>
            <person name="Goodwin S."/>
            <person name="Spatafora J."/>
            <person name="Crous P."/>
            <person name="Grigoriev I."/>
        </authorList>
    </citation>
    <scope>NUCLEOTIDE SEQUENCE</scope>
    <source>
        <strain evidence="7">CBS 260.36</strain>
    </source>
</reference>